<sequence>MKPDFSDADVQKVADRFKGIVETHGGTVEKAGKWDKRKLAYEINGFKEGNYVLMNFEAEAKVPAELSRLLGISDDVIRHRIYKMDDKPAKV</sequence>
<accession>A0A068NPT0</accession>
<dbReference type="InterPro" id="IPR000529">
    <property type="entry name" value="Ribosomal_bS6"/>
</dbReference>
<comment type="similarity">
    <text evidence="1 4">Belongs to the bacterial ribosomal protein bS6 family.</text>
</comment>
<dbReference type="STRING" id="661478.OP10G_2170"/>
<dbReference type="AlphaFoldDB" id="A0A068NPT0"/>
<dbReference type="Proteomes" id="UP000027982">
    <property type="component" value="Chromosome"/>
</dbReference>
<dbReference type="CDD" id="cd00473">
    <property type="entry name" value="bS6"/>
    <property type="match status" value="1"/>
</dbReference>
<dbReference type="NCBIfam" id="TIGR00166">
    <property type="entry name" value="S6"/>
    <property type="match status" value="1"/>
</dbReference>
<dbReference type="EMBL" id="CP007139">
    <property type="protein sequence ID" value="AIE85538.1"/>
    <property type="molecule type" value="Genomic_DNA"/>
</dbReference>
<dbReference type="GO" id="GO:0006412">
    <property type="term" value="P:translation"/>
    <property type="evidence" value="ECO:0007669"/>
    <property type="project" value="UniProtKB-UniRule"/>
</dbReference>
<dbReference type="Pfam" id="PF01250">
    <property type="entry name" value="Ribosomal_S6"/>
    <property type="match status" value="1"/>
</dbReference>
<proteinExistence type="inferred from homology"/>
<dbReference type="GO" id="GO:0003735">
    <property type="term" value="F:structural constituent of ribosome"/>
    <property type="evidence" value="ECO:0007669"/>
    <property type="project" value="InterPro"/>
</dbReference>
<dbReference type="GO" id="GO:0005840">
    <property type="term" value="C:ribosome"/>
    <property type="evidence" value="ECO:0007669"/>
    <property type="project" value="UniProtKB-KW"/>
</dbReference>
<protein>
    <recommendedName>
        <fullName evidence="3 4">Small ribosomal subunit protein bS6</fullName>
    </recommendedName>
</protein>
<dbReference type="HAMAP" id="MF_00360">
    <property type="entry name" value="Ribosomal_bS6"/>
    <property type="match status" value="1"/>
</dbReference>
<dbReference type="PANTHER" id="PTHR21011:SF1">
    <property type="entry name" value="SMALL RIBOSOMAL SUBUNIT PROTEIN BS6M"/>
    <property type="match status" value="1"/>
</dbReference>
<keyword evidence="4 5" id="KW-0689">Ribosomal protein</keyword>
<dbReference type="GO" id="GO:1990904">
    <property type="term" value="C:ribonucleoprotein complex"/>
    <property type="evidence" value="ECO:0007669"/>
    <property type="project" value="UniProtKB-KW"/>
</dbReference>
<evidence type="ECO:0000256" key="1">
    <source>
        <dbReference type="ARBA" id="ARBA00009512"/>
    </source>
</evidence>
<name>A0A068NPT0_FIMGI</name>
<dbReference type="PANTHER" id="PTHR21011">
    <property type="entry name" value="MITOCHONDRIAL 28S RIBOSOMAL PROTEIN S6"/>
    <property type="match status" value="1"/>
</dbReference>
<keyword evidence="4" id="KW-0694">RNA-binding</keyword>
<dbReference type="InterPro" id="IPR035980">
    <property type="entry name" value="Ribosomal_bS6_sf"/>
</dbReference>
<evidence type="ECO:0000256" key="3">
    <source>
        <dbReference type="ARBA" id="ARBA00035294"/>
    </source>
</evidence>
<dbReference type="GO" id="GO:0070181">
    <property type="term" value="F:small ribosomal subunit rRNA binding"/>
    <property type="evidence" value="ECO:0007669"/>
    <property type="project" value="TreeGrafter"/>
</dbReference>
<dbReference type="GO" id="GO:0005737">
    <property type="term" value="C:cytoplasm"/>
    <property type="evidence" value="ECO:0007669"/>
    <property type="project" value="UniProtKB-ARBA"/>
</dbReference>
<dbReference type="InterPro" id="IPR020814">
    <property type="entry name" value="Ribosomal_S6_plastid/chlpt"/>
</dbReference>
<dbReference type="Gene3D" id="3.30.70.60">
    <property type="match status" value="1"/>
</dbReference>
<keyword evidence="4" id="KW-0699">rRNA-binding</keyword>
<dbReference type="eggNOG" id="COG0360">
    <property type="taxonomic scope" value="Bacteria"/>
</dbReference>
<keyword evidence="4" id="KW-0687">Ribonucleoprotein</keyword>
<dbReference type="InterPro" id="IPR014717">
    <property type="entry name" value="Transl_elong_EF1B/ribsomal_bS6"/>
</dbReference>
<evidence type="ECO:0000313" key="5">
    <source>
        <dbReference type="EMBL" id="AIE85538.1"/>
    </source>
</evidence>
<evidence type="ECO:0000256" key="2">
    <source>
        <dbReference type="ARBA" id="ARBA00035104"/>
    </source>
</evidence>
<dbReference type="SUPFAM" id="SSF54995">
    <property type="entry name" value="Ribosomal protein S6"/>
    <property type="match status" value="1"/>
</dbReference>
<gene>
    <name evidence="4" type="primary">rpsF</name>
    <name evidence="5" type="ORF">OP10G_2170</name>
</gene>
<evidence type="ECO:0000256" key="4">
    <source>
        <dbReference type="HAMAP-Rule" id="MF_00360"/>
    </source>
</evidence>
<keyword evidence="6" id="KW-1185">Reference proteome</keyword>
<evidence type="ECO:0000313" key="6">
    <source>
        <dbReference type="Proteomes" id="UP000027982"/>
    </source>
</evidence>
<reference evidence="5 6" key="1">
    <citation type="journal article" date="2014" name="PLoS ONE">
        <title>The first complete genome sequence of the class fimbriimonadia in the phylum armatimonadetes.</title>
        <authorList>
            <person name="Hu Z.Y."/>
            <person name="Wang Y.Z."/>
            <person name="Im W.T."/>
            <person name="Wang S.Y."/>
            <person name="Zhao G.P."/>
            <person name="Zheng H.J."/>
            <person name="Quan Z.X."/>
        </authorList>
    </citation>
    <scope>NUCLEOTIDE SEQUENCE [LARGE SCALE GENOMIC DNA]</scope>
    <source>
        <strain evidence="5">Gsoil 348</strain>
    </source>
</reference>
<organism evidence="5 6">
    <name type="scientific">Fimbriimonas ginsengisoli Gsoil 348</name>
    <dbReference type="NCBI Taxonomy" id="661478"/>
    <lineage>
        <taxon>Bacteria</taxon>
        <taxon>Bacillati</taxon>
        <taxon>Armatimonadota</taxon>
        <taxon>Fimbriimonadia</taxon>
        <taxon>Fimbriimonadales</taxon>
        <taxon>Fimbriimonadaceae</taxon>
        <taxon>Fimbriimonas</taxon>
    </lineage>
</organism>
<comment type="function">
    <text evidence="2 4">Binds together with bS18 to 16S ribosomal RNA.</text>
</comment>
<dbReference type="HOGENOM" id="CLU_113441_5_3_0"/>
<dbReference type="KEGG" id="fgi:OP10G_2170"/>